<evidence type="ECO:0000256" key="1">
    <source>
        <dbReference type="SAM" id="MobiDB-lite"/>
    </source>
</evidence>
<reference evidence="3 4" key="1">
    <citation type="journal article" date="2024" name="BMC Genomics">
        <title>De novo assembly and annotation of Popillia japonica's genome with initial clues to its potential as an invasive pest.</title>
        <authorList>
            <person name="Cucini C."/>
            <person name="Boschi S."/>
            <person name="Funari R."/>
            <person name="Cardaioli E."/>
            <person name="Iannotti N."/>
            <person name="Marturano G."/>
            <person name="Paoli F."/>
            <person name="Bruttini M."/>
            <person name="Carapelli A."/>
            <person name="Frati F."/>
            <person name="Nardi F."/>
        </authorList>
    </citation>
    <scope>NUCLEOTIDE SEQUENCE [LARGE SCALE GENOMIC DNA]</scope>
    <source>
        <strain evidence="3">DMR45628</strain>
    </source>
</reference>
<dbReference type="Proteomes" id="UP001458880">
    <property type="component" value="Unassembled WGS sequence"/>
</dbReference>
<evidence type="ECO:0000259" key="2">
    <source>
        <dbReference type="Pfam" id="PF13843"/>
    </source>
</evidence>
<accession>A0AAW1L9B9</accession>
<name>A0AAW1L9B9_POPJA</name>
<feature type="region of interest" description="Disordered" evidence="1">
    <location>
        <begin position="46"/>
        <end position="71"/>
    </location>
</feature>
<gene>
    <name evidence="3" type="ORF">QE152_g14260</name>
</gene>
<feature type="domain" description="PiggyBac transposable element-derived protein" evidence="2">
    <location>
        <begin position="178"/>
        <end position="437"/>
    </location>
</feature>
<dbReference type="AlphaFoldDB" id="A0AAW1L9B9"/>
<evidence type="ECO:0000313" key="4">
    <source>
        <dbReference type="Proteomes" id="UP001458880"/>
    </source>
</evidence>
<dbReference type="InterPro" id="IPR052638">
    <property type="entry name" value="PiggyBac_TE-derived"/>
</dbReference>
<dbReference type="InterPro" id="IPR029526">
    <property type="entry name" value="PGBD"/>
</dbReference>
<organism evidence="3 4">
    <name type="scientific">Popillia japonica</name>
    <name type="common">Japanese beetle</name>
    <dbReference type="NCBI Taxonomy" id="7064"/>
    <lineage>
        <taxon>Eukaryota</taxon>
        <taxon>Metazoa</taxon>
        <taxon>Ecdysozoa</taxon>
        <taxon>Arthropoda</taxon>
        <taxon>Hexapoda</taxon>
        <taxon>Insecta</taxon>
        <taxon>Pterygota</taxon>
        <taxon>Neoptera</taxon>
        <taxon>Endopterygota</taxon>
        <taxon>Coleoptera</taxon>
        <taxon>Polyphaga</taxon>
        <taxon>Scarabaeiformia</taxon>
        <taxon>Scarabaeidae</taxon>
        <taxon>Rutelinae</taxon>
        <taxon>Popillia</taxon>
    </lineage>
</organism>
<evidence type="ECO:0000313" key="3">
    <source>
        <dbReference type="EMBL" id="KAK9730769.1"/>
    </source>
</evidence>
<proteinExistence type="predicted"/>
<comment type="caution">
    <text evidence="3">The sequence shown here is derived from an EMBL/GenBank/DDBJ whole genome shotgun (WGS) entry which is preliminary data.</text>
</comment>
<feature type="compositionally biased region" description="Acidic residues" evidence="1">
    <location>
        <begin position="52"/>
        <end position="65"/>
    </location>
</feature>
<dbReference type="PANTHER" id="PTHR47055:SF3">
    <property type="entry name" value="PHORBOL-ESTER_DAG-TYPE DOMAIN-CONTAINING PROTEIN"/>
    <property type="match status" value="1"/>
</dbReference>
<dbReference type="GO" id="GO:0043565">
    <property type="term" value="F:sequence-specific DNA binding"/>
    <property type="evidence" value="ECO:0007669"/>
    <property type="project" value="TreeGrafter"/>
</dbReference>
<dbReference type="PANTHER" id="PTHR47055">
    <property type="entry name" value="DDE_TNP_1_7 DOMAIN-CONTAINING PROTEIN"/>
    <property type="match status" value="1"/>
</dbReference>
<protein>
    <submittedName>
        <fullName evidence="3">Transposase IS4</fullName>
    </submittedName>
</protein>
<dbReference type="Pfam" id="PF13843">
    <property type="entry name" value="DDE_Tnp_1_7"/>
    <property type="match status" value="1"/>
</dbReference>
<sequence>MTKVTTSFPENPRDAEEMLAYLDSLESDDEGHNQFQEAESLEFVLVPPSDGQDSDQDDAPSDDEIAPSIGDLGKGLLAQKVELYTISKEREKRPVVCQSISLDKNTTNDESWDDSDNECLATKQKRLKLSKPRKNTNKKARSFKWEEINLNIREEKVELIEEEKPTIITEIVNRNLAPIHLFKMFFSDDLIDTIGIETKRYANQKGYHNLSVSSDDTIGIETKRYANQKGYHNLSVSSDDIYKYLATVLLAGYSPVPSRRCYWETRPDTNKALLTNALSRNKFENIHRFFRLNDNSQIDRSDKIYKVRPIVNHINKVSQECIRPLGKYFSIDEAMEPYYGRHSMKQFIRGKPIRFGFKCWCLCTSDGYLIKFDVYTGAGDKIEGKSLGSSVTEKMCLNILPQYSFVFVDNYFTSIPLVKTLSENKLFCIGTIRSDRTEKLLSKT</sequence>
<dbReference type="EMBL" id="JASPKY010000142">
    <property type="protein sequence ID" value="KAK9730769.1"/>
    <property type="molecule type" value="Genomic_DNA"/>
</dbReference>
<keyword evidence="4" id="KW-1185">Reference proteome</keyword>